<accession>U2Z6I6</accession>
<dbReference type="STRING" id="1337093.MBELCI_2734"/>
<dbReference type="RefSeq" id="WP_021694783.1">
    <property type="nucleotide sequence ID" value="NZ_BATB01000044.1"/>
</dbReference>
<dbReference type="Proteomes" id="UP000016566">
    <property type="component" value="Unassembled WGS sequence"/>
</dbReference>
<dbReference type="OrthoDB" id="9806601at2"/>
<comment type="caution">
    <text evidence="1">The sequence shown here is derived from an EMBL/GenBank/DDBJ whole genome shotgun (WGS) entry which is preliminary data.</text>
</comment>
<evidence type="ECO:0000313" key="2">
    <source>
        <dbReference type="Proteomes" id="UP000016566"/>
    </source>
</evidence>
<evidence type="ECO:0000313" key="1">
    <source>
        <dbReference type="EMBL" id="GAD56682.1"/>
    </source>
</evidence>
<sequence length="100" mass="10867">MALHFQSYYGGKGLYPGGYSGFGVSASRFGARIGLARLDDADDPDPALEFARTMPAPIPPEPLRTIGARVTMHALDTIDAKGGWRRSWIDFIGRLGFPLN</sequence>
<gene>
    <name evidence="1" type="ORF">MBELCI_2734</name>
</gene>
<dbReference type="eggNOG" id="COG0665">
    <property type="taxonomic scope" value="Bacteria"/>
</dbReference>
<dbReference type="EMBL" id="BATB01000044">
    <property type="protein sequence ID" value="GAD56682.1"/>
    <property type="molecule type" value="Genomic_DNA"/>
</dbReference>
<keyword evidence="2" id="KW-1185">Reference proteome</keyword>
<proteinExistence type="predicted"/>
<name>U2Z6I6_9RHOB</name>
<dbReference type="AlphaFoldDB" id="U2Z6I6"/>
<protein>
    <submittedName>
        <fullName evidence="1">Putative oxidoreductase</fullName>
    </submittedName>
</protein>
<reference evidence="1" key="1">
    <citation type="journal article" date="2013" name="Genome Announc.">
        <title>Draft Genome Sequence of Loktanella cinnabarina LL-001T, Isolated from Deep-Sea Floor Sediment.</title>
        <authorList>
            <person name="Nishi S."/>
            <person name="Tsubouchi T."/>
            <person name="Takaki Y."/>
            <person name="Koyanagi R."/>
            <person name="Satoh N."/>
            <person name="Maruyama T."/>
            <person name="Hatada Y."/>
        </authorList>
    </citation>
    <scope>NUCLEOTIDE SEQUENCE [LARGE SCALE GENOMIC DNA]</scope>
    <source>
        <strain evidence="1">LL-001</strain>
    </source>
</reference>
<organism evidence="1 2">
    <name type="scientific">Limimaricola cinnabarinus LL-001</name>
    <dbReference type="NCBI Taxonomy" id="1337093"/>
    <lineage>
        <taxon>Bacteria</taxon>
        <taxon>Pseudomonadati</taxon>
        <taxon>Pseudomonadota</taxon>
        <taxon>Alphaproteobacteria</taxon>
        <taxon>Rhodobacterales</taxon>
        <taxon>Paracoccaceae</taxon>
        <taxon>Limimaricola</taxon>
    </lineage>
</organism>